<name>A0AA39WYK3_9PEZI</name>
<gene>
    <name evidence="2" type="ORF">B0T14DRAFT_517215</name>
</gene>
<evidence type="ECO:0000313" key="3">
    <source>
        <dbReference type="Proteomes" id="UP001175000"/>
    </source>
</evidence>
<proteinExistence type="predicted"/>
<dbReference type="EMBL" id="JAULSU010000003">
    <property type="protein sequence ID" value="KAK0623906.1"/>
    <property type="molecule type" value="Genomic_DNA"/>
</dbReference>
<evidence type="ECO:0000313" key="2">
    <source>
        <dbReference type="EMBL" id="KAK0623906.1"/>
    </source>
</evidence>
<evidence type="ECO:0000256" key="1">
    <source>
        <dbReference type="SAM" id="MobiDB-lite"/>
    </source>
</evidence>
<sequence length="242" mass="26800">MDPISILGATSAVVCFVDFIWRANNSSRTVLELNEQRQQHQRLNDLAAALKPRLAALMAKLEGAGAHPLSDEESSLLKVMQQCVVVEERIQHLIERLGMSSKRERRHVEKVVSQGMGHGRGATSGFVSKARGCWPASGIQHMHHSAECALDPDLQDGDHPEARRPGQHQYSIPQRRPGDPETGTRHRGGNHGTEDEPIHSGGEWLRGGDASWPYLPIATLGNQRLDRLGHANYRNQSNPMML</sequence>
<evidence type="ECO:0008006" key="4">
    <source>
        <dbReference type="Google" id="ProtNLM"/>
    </source>
</evidence>
<reference evidence="2" key="1">
    <citation type="submission" date="2023-06" db="EMBL/GenBank/DDBJ databases">
        <title>Genome-scale phylogeny and comparative genomics of the fungal order Sordariales.</title>
        <authorList>
            <consortium name="Lawrence Berkeley National Laboratory"/>
            <person name="Hensen N."/>
            <person name="Bonometti L."/>
            <person name="Westerberg I."/>
            <person name="Brannstrom I.O."/>
            <person name="Guillou S."/>
            <person name="Cros-Aarteil S."/>
            <person name="Calhoun S."/>
            <person name="Haridas S."/>
            <person name="Kuo A."/>
            <person name="Mondo S."/>
            <person name="Pangilinan J."/>
            <person name="Riley R."/>
            <person name="Labutti K."/>
            <person name="Andreopoulos B."/>
            <person name="Lipzen A."/>
            <person name="Chen C."/>
            <person name="Yanf M."/>
            <person name="Daum C."/>
            <person name="Ng V."/>
            <person name="Clum A."/>
            <person name="Steindorff A."/>
            <person name="Ohm R."/>
            <person name="Martin F."/>
            <person name="Silar P."/>
            <person name="Natvig D."/>
            <person name="Lalanne C."/>
            <person name="Gautier V."/>
            <person name="Ament-Velasquez S.L."/>
            <person name="Kruys A."/>
            <person name="Hutchinson M.I."/>
            <person name="Powell A.J."/>
            <person name="Barry K."/>
            <person name="Miller A.N."/>
            <person name="Grigoriev I.V."/>
            <person name="Debuchy R."/>
            <person name="Gladieux P."/>
            <person name="Thoren M.H."/>
            <person name="Johannesson H."/>
        </authorList>
    </citation>
    <scope>NUCLEOTIDE SEQUENCE</scope>
    <source>
        <strain evidence="2">CBS 606.72</strain>
    </source>
</reference>
<keyword evidence="3" id="KW-1185">Reference proteome</keyword>
<organism evidence="2 3">
    <name type="scientific">Immersiella caudata</name>
    <dbReference type="NCBI Taxonomy" id="314043"/>
    <lineage>
        <taxon>Eukaryota</taxon>
        <taxon>Fungi</taxon>
        <taxon>Dikarya</taxon>
        <taxon>Ascomycota</taxon>
        <taxon>Pezizomycotina</taxon>
        <taxon>Sordariomycetes</taxon>
        <taxon>Sordariomycetidae</taxon>
        <taxon>Sordariales</taxon>
        <taxon>Lasiosphaeriaceae</taxon>
        <taxon>Immersiella</taxon>
    </lineage>
</organism>
<accession>A0AA39WYK3</accession>
<dbReference type="AlphaFoldDB" id="A0AA39WYK3"/>
<comment type="caution">
    <text evidence="2">The sequence shown here is derived from an EMBL/GenBank/DDBJ whole genome shotgun (WGS) entry which is preliminary data.</text>
</comment>
<dbReference type="Proteomes" id="UP001175000">
    <property type="component" value="Unassembled WGS sequence"/>
</dbReference>
<protein>
    <recommendedName>
        <fullName evidence="4">Fungal N-terminal domain-containing protein</fullName>
    </recommendedName>
</protein>
<feature type="region of interest" description="Disordered" evidence="1">
    <location>
        <begin position="150"/>
        <end position="204"/>
    </location>
</feature>